<sequence length="923" mass="104003">MFEKFTEGSIKVIMLAQEEARRMGHNFVGTEQLLLGVIGQRHGVGGRALAQVNVTLKKTRKEIERYIGRGTGFVASEIPFTPRAKRVLEMSIHEAQDLGVNYVGTEHVLLSLINEPDGIAMRTLEKLKINVPRLRQLILAYIEEQQEDLLRPPLSEVEKWAIAREKSGLKTPTLDAYTSDITQDVIDQRIDPVIGRDEEINCLVKVLGRRRKNNPVLVGEAGVGKTACAEGLAILMEGINCPEFLRKHVIKSLDLGSLLAGTKYRGEFEERMKYLIDDIHRHGKIILVIDEIHTIVGAGAAEGAVDAANLLKPSLARGKLRVIGATTQDEYRRYIEKDPALERRFHSIVVEEPTVETTIDILKGLKPEFERHHSLHYKDEALAEAAKLSKRFIADRNLPDKAIDVIDEAGSRVRLRNMSLPGGLHKLLIELHETIHDKNQAILLNDFATAKSLVEHEIEVRTHLRIMRFALSTQEKYANYSQPDGPRFDLVTEGDITKVISTWTGIPVTKINQSENERLKVMEDILHERLIGQHHAITAVSKAVRRSRVGIQDPKRPIASFIFAGPTGVGKTELTKALAEYLFDNDKNLIRFDMSEFMEKHTVAKLIGSPPGYVGFQDGGQLTEAVRQKPYSIVLFDEVEKAHPDVFNLFLQILDDGHLTDSSGKHVSFKNCIIVMTTNLGSRVIERESPILSKEKSFGFKTTSAGLSENQRAKIELLINPDGTFSLKPPVKREVTTEDEEKFVKITGLVMEELKKFFRPEFLNRIDDIIVFNHLSKHDIWEICGLMLNQLGKRLKEQGATLKIDNAVRFFLTEEGYDPIYGARPLRRAITKMVEDKLAEACLSNILHEGTVISITQNIKPNVYGNRPIYSPGFDDIYTTEISVQFDYSNVDFTAIKKKEKDESVTENSQIKLLNPSPTDLVY</sequence>
<keyword evidence="5 9" id="KW-0547">Nucleotide-binding</keyword>
<comment type="similarity">
    <text evidence="9">Belongs to the ClpA/ClpB family.</text>
</comment>
<dbReference type="EMBL" id="MG755804">
    <property type="protein sequence ID" value="AWT39988.1"/>
    <property type="molecule type" value="Genomic_DNA"/>
</dbReference>
<evidence type="ECO:0000313" key="11">
    <source>
        <dbReference type="EMBL" id="AWT39988.1"/>
    </source>
</evidence>
<dbReference type="Pfam" id="PF10431">
    <property type="entry name" value="ClpB_D2-small"/>
    <property type="match status" value="1"/>
</dbReference>
<dbReference type="CDD" id="cd19499">
    <property type="entry name" value="RecA-like_ClpB_Hsp104-like"/>
    <property type="match status" value="1"/>
</dbReference>
<evidence type="ECO:0000256" key="4">
    <source>
        <dbReference type="ARBA" id="ARBA00022737"/>
    </source>
</evidence>
<evidence type="ECO:0000256" key="8">
    <source>
        <dbReference type="PROSITE-ProRule" id="PRU01251"/>
    </source>
</evidence>
<dbReference type="InterPro" id="IPR027417">
    <property type="entry name" value="P-loop_NTPase"/>
</dbReference>
<dbReference type="Gene3D" id="4.10.860.10">
    <property type="entry name" value="UVR domain"/>
    <property type="match status" value="1"/>
</dbReference>
<dbReference type="InterPro" id="IPR028299">
    <property type="entry name" value="ClpA/B_CS2"/>
</dbReference>
<dbReference type="PROSITE" id="PS00871">
    <property type="entry name" value="CLPAB_2"/>
    <property type="match status" value="1"/>
</dbReference>
<keyword evidence="4 8" id="KW-0677">Repeat</keyword>
<organism evidence="11">
    <name type="scientific">Discostella pseudostelligera</name>
    <dbReference type="NCBI Taxonomy" id="259834"/>
    <lineage>
        <taxon>Eukaryota</taxon>
        <taxon>Sar</taxon>
        <taxon>Stramenopiles</taxon>
        <taxon>Ochrophyta</taxon>
        <taxon>Bacillariophyta</taxon>
        <taxon>Coscinodiscophyceae</taxon>
        <taxon>Thalassiosirophycidae</taxon>
        <taxon>Stephanodiscales</taxon>
        <taxon>Stephanodiscaceae</taxon>
        <taxon>Discostella</taxon>
    </lineage>
</organism>
<dbReference type="InterPro" id="IPR050130">
    <property type="entry name" value="ClpA_ClpB"/>
</dbReference>
<evidence type="ECO:0000256" key="7">
    <source>
        <dbReference type="ARBA" id="ARBA00023186"/>
    </source>
</evidence>
<keyword evidence="11" id="KW-0645">Protease</keyword>
<dbReference type="Gene3D" id="3.40.50.300">
    <property type="entry name" value="P-loop containing nucleotide triphosphate hydrolases"/>
    <property type="match status" value="2"/>
</dbReference>
<gene>
    <name evidence="11" type="primary">clpC</name>
</gene>
<evidence type="ECO:0000256" key="6">
    <source>
        <dbReference type="ARBA" id="ARBA00022840"/>
    </source>
</evidence>
<keyword evidence="6 9" id="KW-0067">ATP-binding</keyword>
<evidence type="ECO:0000256" key="2">
    <source>
        <dbReference type="ARBA" id="ARBA00022528"/>
    </source>
</evidence>
<dbReference type="RefSeq" id="YP_009497275.1">
    <property type="nucleotide sequence ID" value="NC_038005.1"/>
</dbReference>
<evidence type="ECO:0000256" key="3">
    <source>
        <dbReference type="ARBA" id="ARBA00022640"/>
    </source>
</evidence>
<evidence type="ECO:0000256" key="1">
    <source>
        <dbReference type="ARBA" id="ARBA00004229"/>
    </source>
</evidence>
<dbReference type="Pfam" id="PF07724">
    <property type="entry name" value="AAA_2"/>
    <property type="match status" value="1"/>
</dbReference>
<dbReference type="GO" id="GO:0005524">
    <property type="term" value="F:ATP binding"/>
    <property type="evidence" value="ECO:0007669"/>
    <property type="project" value="UniProtKB-KW"/>
</dbReference>
<keyword evidence="7 9" id="KW-0143">Chaperone</keyword>
<keyword evidence="3 11" id="KW-0934">Plastid</keyword>
<dbReference type="GO" id="GO:0034605">
    <property type="term" value="P:cellular response to heat"/>
    <property type="evidence" value="ECO:0007669"/>
    <property type="project" value="TreeGrafter"/>
</dbReference>
<dbReference type="Gene3D" id="1.10.1780.10">
    <property type="entry name" value="Clp, N-terminal domain"/>
    <property type="match status" value="1"/>
</dbReference>
<dbReference type="Pfam" id="PF00004">
    <property type="entry name" value="AAA"/>
    <property type="match status" value="1"/>
</dbReference>
<dbReference type="PANTHER" id="PTHR11638:SF155">
    <property type="entry name" value="CHAPERONE PROTEIN CLPC1, CHLOROPLASTIC-LIKE"/>
    <property type="match status" value="1"/>
</dbReference>
<dbReference type="GO" id="GO:0006508">
    <property type="term" value="P:proteolysis"/>
    <property type="evidence" value="ECO:0007669"/>
    <property type="project" value="UniProtKB-KW"/>
</dbReference>
<evidence type="ECO:0000256" key="5">
    <source>
        <dbReference type="ARBA" id="ARBA00022741"/>
    </source>
</evidence>
<evidence type="ECO:0000256" key="9">
    <source>
        <dbReference type="RuleBase" id="RU004432"/>
    </source>
</evidence>
<dbReference type="SUPFAM" id="SSF52540">
    <property type="entry name" value="P-loop containing nucleoside triphosphate hydrolases"/>
    <property type="match status" value="2"/>
</dbReference>
<dbReference type="SUPFAM" id="SSF81923">
    <property type="entry name" value="Double Clp-N motif"/>
    <property type="match status" value="1"/>
</dbReference>
<dbReference type="AlphaFoldDB" id="A0A2U9NSB8"/>
<dbReference type="InterPro" id="IPR001270">
    <property type="entry name" value="ClpA/B"/>
</dbReference>
<dbReference type="InterPro" id="IPR018368">
    <property type="entry name" value="ClpA/B_CS1"/>
</dbReference>
<dbReference type="Pfam" id="PF02861">
    <property type="entry name" value="Clp_N"/>
    <property type="match status" value="1"/>
</dbReference>
<dbReference type="CDD" id="cd00009">
    <property type="entry name" value="AAA"/>
    <property type="match status" value="1"/>
</dbReference>
<dbReference type="InterPro" id="IPR036628">
    <property type="entry name" value="Clp_N_dom_sf"/>
</dbReference>
<keyword evidence="2 11" id="KW-0150">Chloroplast</keyword>
<dbReference type="Gene3D" id="1.10.8.60">
    <property type="match status" value="2"/>
</dbReference>
<protein>
    <submittedName>
        <fullName evidence="11">Clp protease ATP binding subunit</fullName>
    </submittedName>
</protein>
<dbReference type="SMART" id="SM00382">
    <property type="entry name" value="AAA"/>
    <property type="match status" value="2"/>
</dbReference>
<geneLocation type="chloroplast" evidence="11"/>
<dbReference type="GO" id="GO:0016887">
    <property type="term" value="F:ATP hydrolysis activity"/>
    <property type="evidence" value="ECO:0007669"/>
    <property type="project" value="InterPro"/>
</dbReference>
<dbReference type="Pfam" id="PF17871">
    <property type="entry name" value="AAA_lid_9"/>
    <property type="match status" value="1"/>
</dbReference>
<dbReference type="InterPro" id="IPR003959">
    <property type="entry name" value="ATPase_AAA_core"/>
</dbReference>
<proteinExistence type="inferred from homology"/>
<evidence type="ECO:0000259" key="10">
    <source>
        <dbReference type="PROSITE" id="PS51903"/>
    </source>
</evidence>
<dbReference type="PROSITE" id="PS51903">
    <property type="entry name" value="CLP_R"/>
    <property type="match status" value="1"/>
</dbReference>
<dbReference type="InterPro" id="IPR019489">
    <property type="entry name" value="Clp_ATPase_C"/>
</dbReference>
<dbReference type="GO" id="GO:0008233">
    <property type="term" value="F:peptidase activity"/>
    <property type="evidence" value="ECO:0007669"/>
    <property type="project" value="UniProtKB-KW"/>
</dbReference>
<name>A0A2U9NSB8_9STRA</name>
<dbReference type="PROSITE" id="PS00870">
    <property type="entry name" value="CLPAB_1"/>
    <property type="match status" value="1"/>
</dbReference>
<keyword evidence="11" id="KW-0378">Hydrolase</keyword>
<dbReference type="GeneID" id="36959823"/>
<accession>A0A2U9NSB8</accession>
<dbReference type="InterPro" id="IPR041546">
    <property type="entry name" value="ClpA/ClpB_AAA_lid"/>
</dbReference>
<dbReference type="SMART" id="SM01086">
    <property type="entry name" value="ClpB_D2-small"/>
    <property type="match status" value="1"/>
</dbReference>
<dbReference type="PRINTS" id="PR00300">
    <property type="entry name" value="CLPPROTEASEA"/>
</dbReference>
<dbReference type="InterPro" id="IPR004176">
    <property type="entry name" value="Clp_R_N"/>
</dbReference>
<feature type="domain" description="Clp R" evidence="10">
    <location>
        <begin position="2"/>
        <end position="145"/>
    </location>
</feature>
<dbReference type="GO" id="GO:0009507">
    <property type="term" value="C:chloroplast"/>
    <property type="evidence" value="ECO:0007669"/>
    <property type="project" value="UniProtKB-SubCell"/>
</dbReference>
<comment type="subcellular location">
    <subcellularLocation>
        <location evidence="1">Plastid</location>
        <location evidence="1">Chloroplast</location>
    </subcellularLocation>
</comment>
<reference evidence="11" key="1">
    <citation type="journal article" date="2018" name="Adv. Bot. Res.">
        <title>Evolution of the Plastid Genomes in Diatoms.</title>
        <authorList>
            <person name="Yu M."/>
            <person name="Ashworth M.P."/>
            <person name="Hajrah N.H."/>
            <person name="Khiyami M.A."/>
            <person name="Sabir M.J."/>
            <person name="Alhebshi A.M."/>
            <person name="Al-Malki A.L."/>
            <person name="Sabir J.S.M."/>
            <person name="Theriot E.C."/>
            <person name="Jansen R.K."/>
        </authorList>
    </citation>
    <scope>NUCLEOTIDE SEQUENCE</scope>
</reference>
<dbReference type="InterPro" id="IPR003593">
    <property type="entry name" value="AAA+_ATPase"/>
</dbReference>
<dbReference type="PANTHER" id="PTHR11638">
    <property type="entry name" value="ATP-DEPENDENT CLP PROTEASE"/>
    <property type="match status" value="1"/>
</dbReference>